<name>A0A0F8I7G6_METMZ</name>
<dbReference type="EMBL" id="JJPS01000044">
    <property type="protein sequence ID" value="KKG92831.1"/>
    <property type="molecule type" value="Genomic_DNA"/>
</dbReference>
<dbReference type="InterPro" id="IPR006440">
    <property type="entry name" value="Doc"/>
</dbReference>
<dbReference type="PROSITE" id="PS51459">
    <property type="entry name" value="FIDO"/>
    <property type="match status" value="1"/>
</dbReference>
<feature type="domain" description="Fido" evidence="1">
    <location>
        <begin position="8"/>
        <end position="128"/>
    </location>
</feature>
<dbReference type="EMBL" id="JJQQ01000060">
    <property type="protein sequence ID" value="KKH68251.1"/>
    <property type="molecule type" value="Genomic_DNA"/>
</dbReference>
<evidence type="ECO:0000313" key="5">
    <source>
        <dbReference type="EMBL" id="KKG92831.1"/>
    </source>
</evidence>
<dbReference type="Pfam" id="PF02661">
    <property type="entry name" value="Fic"/>
    <property type="match status" value="1"/>
</dbReference>
<reference evidence="8 9" key="1">
    <citation type="journal article" date="2015" name="ISME J.">
        <title>Genomic and phenotypic differentiation among Methanosarcina mazei populations from Columbia River sediment.</title>
        <authorList>
            <person name="Youngblut N.D."/>
            <person name="Wirth J.S."/>
            <person name="Henriksen J.R."/>
            <person name="Smith M."/>
            <person name="Simon H."/>
            <person name="Metcalf W.W."/>
            <person name="Whitaker R.J."/>
        </authorList>
    </citation>
    <scope>NUCLEOTIDE SEQUENCE [LARGE SCALE GENOMIC DNA]</scope>
    <source>
        <strain evidence="7 8">1.H.M.0.1</strain>
        <strain evidence="2 10">3.F.A.1A.1</strain>
        <strain evidence="3">3.H.A.1A.1</strain>
        <strain evidence="4 12">3.H.A.2.6</strain>
        <strain evidence="5 11">3.H.A.2.8</strain>
        <strain evidence="6 9">3.H.M.2.7</strain>
    </source>
</reference>
<dbReference type="GO" id="GO:0016301">
    <property type="term" value="F:kinase activity"/>
    <property type="evidence" value="ECO:0007669"/>
    <property type="project" value="InterPro"/>
</dbReference>
<evidence type="ECO:0000313" key="7">
    <source>
        <dbReference type="EMBL" id="KKH68251.1"/>
    </source>
</evidence>
<dbReference type="Proteomes" id="UP000033933">
    <property type="component" value="Unassembled WGS sequence"/>
</dbReference>
<dbReference type="PATRIC" id="fig|2209.44.peg.3983"/>
<evidence type="ECO:0000313" key="3">
    <source>
        <dbReference type="EMBL" id="KKG75349.1"/>
    </source>
</evidence>
<dbReference type="Proteomes" id="UP000034950">
    <property type="component" value="Unassembled WGS sequence"/>
</dbReference>
<evidence type="ECO:0000313" key="10">
    <source>
        <dbReference type="Proteomes" id="UP000034399"/>
    </source>
</evidence>
<evidence type="ECO:0000259" key="1">
    <source>
        <dbReference type="PROSITE" id="PS51459"/>
    </source>
</evidence>
<dbReference type="EMBL" id="JJPA01000149">
    <property type="protein sequence ID" value="KKG31527.1"/>
    <property type="molecule type" value="Genomic_DNA"/>
</dbReference>
<evidence type="ECO:0000313" key="2">
    <source>
        <dbReference type="EMBL" id="KKG31527.1"/>
    </source>
</evidence>
<evidence type="ECO:0000313" key="6">
    <source>
        <dbReference type="EMBL" id="KKH05285.1"/>
    </source>
</evidence>
<dbReference type="Proteomes" id="UP000034387">
    <property type="component" value="Unassembled WGS sequence"/>
</dbReference>
<dbReference type="EMBL" id="JJPM01000146">
    <property type="protein sequence ID" value="KKG75349.1"/>
    <property type="molecule type" value="Genomic_DNA"/>
</dbReference>
<dbReference type="NCBIfam" id="TIGR01550">
    <property type="entry name" value="DOC_P1"/>
    <property type="match status" value="1"/>
</dbReference>
<dbReference type="InterPro" id="IPR036597">
    <property type="entry name" value="Fido-like_dom_sf"/>
</dbReference>
<dbReference type="InterPro" id="IPR053737">
    <property type="entry name" value="Type_II_TA_Toxin"/>
</dbReference>
<dbReference type="SUPFAM" id="SSF140931">
    <property type="entry name" value="Fic-like"/>
    <property type="match status" value="1"/>
</dbReference>
<comment type="caution">
    <text evidence="3">The sequence shown here is derived from an EMBL/GenBank/DDBJ whole genome shotgun (WGS) entry which is preliminary data.</text>
</comment>
<evidence type="ECO:0000313" key="8">
    <source>
        <dbReference type="Proteomes" id="UP000033933"/>
    </source>
</evidence>
<protein>
    <recommendedName>
        <fullName evidence="1">Fido domain-containing protein</fullName>
    </recommendedName>
</protein>
<sequence length="134" mass="15649">MEESDVLISLIEILKIHQKVIDYDKFKDPEDYTPAIRSLATLELMFEYLIKESNTIFENAAVIVYTIVAKHPFFNGNKRTGYEAMNFIIEDGGYGFTSTDEEMIEFIIRVATTENEMSIEEIKEWIIRHTEKIL</sequence>
<dbReference type="InterPro" id="IPR003812">
    <property type="entry name" value="Fido"/>
</dbReference>
<dbReference type="AlphaFoldDB" id="A0A0F8I7G6"/>
<dbReference type="EMBL" id="JJPX01000165">
    <property type="protein sequence ID" value="KKH05285.1"/>
    <property type="molecule type" value="Genomic_DNA"/>
</dbReference>
<dbReference type="Proteomes" id="UP000034409">
    <property type="component" value="Unassembled WGS sequence"/>
</dbReference>
<dbReference type="Proteomes" id="UP000034399">
    <property type="component" value="Unassembled WGS sequence"/>
</dbReference>
<accession>A0A0F8I7G6</accession>
<dbReference type="EMBL" id="JJPR01000156">
    <property type="protein sequence ID" value="KKG82480.1"/>
    <property type="molecule type" value="Genomic_DNA"/>
</dbReference>
<dbReference type="RefSeq" id="WP_011032501.1">
    <property type="nucleotide sequence ID" value="NZ_CP117032.1"/>
</dbReference>
<evidence type="ECO:0000313" key="11">
    <source>
        <dbReference type="Proteomes" id="UP000034409"/>
    </source>
</evidence>
<evidence type="ECO:0000313" key="4">
    <source>
        <dbReference type="EMBL" id="KKG82480.1"/>
    </source>
</evidence>
<gene>
    <name evidence="6" type="ORF">DU42_17135</name>
    <name evidence="3" type="ORF">DU43_05375</name>
    <name evidence="2" type="ORF">DU52_12230</name>
    <name evidence="4" type="ORF">DU57_18355</name>
    <name evidence="5" type="ORF">DU59_17300</name>
    <name evidence="7" type="ORF">DU87_09180</name>
</gene>
<dbReference type="GeneID" id="24876833"/>
<dbReference type="Gene3D" id="1.20.120.1870">
    <property type="entry name" value="Fic/DOC protein, Fido domain"/>
    <property type="match status" value="1"/>
</dbReference>
<proteinExistence type="predicted"/>
<dbReference type="OMA" id="GYEAMNF"/>
<organism evidence="3">
    <name type="scientific">Methanosarcina mazei</name>
    <name type="common">Methanosarcina frisia</name>
    <dbReference type="NCBI Taxonomy" id="2209"/>
    <lineage>
        <taxon>Archaea</taxon>
        <taxon>Methanobacteriati</taxon>
        <taxon>Methanobacteriota</taxon>
        <taxon>Stenosarchaea group</taxon>
        <taxon>Methanomicrobia</taxon>
        <taxon>Methanosarcinales</taxon>
        <taxon>Methanosarcinaceae</taxon>
        <taxon>Methanosarcina</taxon>
    </lineage>
</organism>
<evidence type="ECO:0000313" key="12">
    <source>
        <dbReference type="Proteomes" id="UP000034950"/>
    </source>
</evidence>
<evidence type="ECO:0000313" key="9">
    <source>
        <dbReference type="Proteomes" id="UP000034387"/>
    </source>
</evidence>